<proteinExistence type="predicted"/>
<organism evidence="1 2">
    <name type="scientific">Mediterraneibacter faecis</name>
    <dbReference type="NCBI Taxonomy" id="592978"/>
    <lineage>
        <taxon>Bacteria</taxon>
        <taxon>Bacillati</taxon>
        <taxon>Bacillota</taxon>
        <taxon>Clostridia</taxon>
        <taxon>Lachnospirales</taxon>
        <taxon>Lachnospiraceae</taxon>
        <taxon>Mediterraneibacter</taxon>
    </lineage>
</organism>
<dbReference type="Proteomes" id="UP000448177">
    <property type="component" value="Unassembled WGS sequence"/>
</dbReference>
<dbReference type="AlphaFoldDB" id="A0A844KDS0"/>
<dbReference type="EMBL" id="WNAF01000002">
    <property type="protein sequence ID" value="MTR76201.1"/>
    <property type="molecule type" value="Genomic_DNA"/>
</dbReference>
<dbReference type="RefSeq" id="WP_155203896.1">
    <property type="nucleotide sequence ID" value="NZ_WNAF01000002.1"/>
</dbReference>
<evidence type="ECO:0000313" key="1">
    <source>
        <dbReference type="EMBL" id="MTR76201.1"/>
    </source>
</evidence>
<sequence>MSIDYSDMAFPKLACKKKRKSHKKSILKSRKGVCYLCSILYGDSSKQYTEEHHIMFGSGQRELSEADGLKVNLCRDHHKEGPEAVHNNREMRELLCRIAQTEYEQTHTREEWMARYKKNYL</sequence>
<name>A0A844KDS0_9FIRM</name>
<evidence type="ECO:0000313" key="2">
    <source>
        <dbReference type="Proteomes" id="UP000448177"/>
    </source>
</evidence>
<comment type="caution">
    <text evidence="1">The sequence shown here is derived from an EMBL/GenBank/DDBJ whole genome shotgun (WGS) entry which is preliminary data.</text>
</comment>
<keyword evidence="2" id="KW-1185">Reference proteome</keyword>
<protein>
    <submittedName>
        <fullName evidence="1">Uncharacterized protein</fullName>
    </submittedName>
</protein>
<reference evidence="1 2" key="1">
    <citation type="journal article" date="2019" name="Nat. Med.">
        <title>A library of human gut bacterial isolates paired with longitudinal multiomics data enables mechanistic microbiome research.</title>
        <authorList>
            <person name="Poyet M."/>
            <person name="Groussin M."/>
            <person name="Gibbons S.M."/>
            <person name="Avila-Pacheco J."/>
            <person name="Jiang X."/>
            <person name="Kearney S.M."/>
            <person name="Perrotta A.R."/>
            <person name="Berdy B."/>
            <person name="Zhao S."/>
            <person name="Lieberman T.D."/>
            <person name="Swanson P.K."/>
            <person name="Smith M."/>
            <person name="Roesemann S."/>
            <person name="Alexander J.E."/>
            <person name="Rich S.A."/>
            <person name="Livny J."/>
            <person name="Vlamakis H."/>
            <person name="Clish C."/>
            <person name="Bullock K."/>
            <person name="Deik A."/>
            <person name="Scott J."/>
            <person name="Pierce K.A."/>
            <person name="Xavier R.J."/>
            <person name="Alm E.J."/>
        </authorList>
    </citation>
    <scope>NUCLEOTIDE SEQUENCE [LARGE SCALE GENOMIC DNA]</scope>
    <source>
        <strain evidence="1 2">BIOML-A1</strain>
    </source>
</reference>
<accession>A0A844KDS0</accession>
<gene>
    <name evidence="1" type="ORF">GMD21_05825</name>
</gene>